<evidence type="ECO:0000313" key="3">
    <source>
        <dbReference type="EMBL" id="AGW51758.1"/>
    </source>
</evidence>
<organism evidence="3">
    <name type="scientific">uncultured virus</name>
    <dbReference type="NCBI Taxonomy" id="340016"/>
    <lineage>
        <taxon>Viruses</taxon>
        <taxon>environmental samples</taxon>
    </lineage>
</organism>
<feature type="coiled-coil region" evidence="1">
    <location>
        <begin position="537"/>
        <end position="564"/>
    </location>
</feature>
<feature type="compositionally biased region" description="Low complexity" evidence="2">
    <location>
        <begin position="107"/>
        <end position="127"/>
    </location>
</feature>
<evidence type="ECO:0000256" key="1">
    <source>
        <dbReference type="SAM" id="Coils"/>
    </source>
</evidence>
<protein>
    <submittedName>
        <fullName evidence="3">Uncharacterized protein</fullName>
    </submittedName>
</protein>
<name>V5KDW6_9VIRU</name>
<proteinExistence type="predicted"/>
<dbReference type="EMBL" id="KF298268">
    <property type="protein sequence ID" value="AGW51758.1"/>
    <property type="molecule type" value="Genomic_RNA"/>
</dbReference>
<keyword evidence="1" id="KW-0175">Coiled coil</keyword>
<reference evidence="3" key="1">
    <citation type="journal article" date="2013" name="PLoS ONE">
        <title>Novel virus discovery and genome reconstruction from field RNA samples reveals highly divergent viruses in dipteran hosts.</title>
        <authorList>
            <person name="Cook S."/>
            <person name="Chung B.Y."/>
            <person name="Bass D."/>
            <person name="Moureau G."/>
            <person name="Tang S."/>
            <person name="McAlister E."/>
            <person name="Culverwell C.L."/>
            <person name="Glucksman E."/>
            <person name="Wang H."/>
            <person name="Brown T.D."/>
            <person name="Gould E.A."/>
            <person name="Harbach R.E."/>
            <person name="de Lamballerie X."/>
            <person name="Firth A.E."/>
        </authorList>
    </citation>
    <scope>NUCLEOTIDE SEQUENCE</scope>
    <source>
        <strain evidence="3">Acc_7.3</strain>
    </source>
</reference>
<accession>V5KDW6</accession>
<sequence>MPRECNGLKPICDSFPLIYSQAVVMIMRNNIEKQNCGRCISAISFGIAPENKNTESLQRSVILKLIAGSASMTTINAYLKALRDGTKWAIPLKIGLMGGSDSEDSLSSVELSIPSTSSSSSIPNSSSESEEEVDESEVVIDEDVEDKFDKAEDEDVGSEFSGIVDKIDVEVEDEPLMWFTELFALTLQENEVDDEEELKIEQVLDLMEKRAQEEYGIALNEFIAMDKALDQFQAEIEKNKTAGNKISKEDTNALAKMAKDRADWEIISKNLKVNRDVITNNKKDLANNSHVKQVYEVLTSSKMQVDKKRAKEIDRKLSETRLNKESISYLMKYPELASAIHDLQRSDSRINIDVLNKYLSKHENRTKDDLKVLCDQITYKQAASIVRANNNLKMFAIIPSATGIKVVPKDLDKMSSSELAAARDKRDYDHVNFKDSVLHKEKTAYLVQQVYNKIDEHLNKINKMNKATTSSKDKTRISEFNKKIQSRLLGEETPKTKIRSLKNPIEGNKDQPKSRDRVADIIKKYRSESYKPVTPTVKLVKESRKQARENLSKAKEDAVKLMSSKSGKPESVDKKANDFKSFVKSKLAIDARNKKDEVIQKHNEKVDKITAKRGASKEVANRMRRVTQIRSVRSAVRRGQMPETKFIKKVGNHSVHVNGIIEAELDPKLSNVGQNAFAWCRARVFDVRDKVRWCDRSWTWQVHSTAFQRYVHGRMTTKEYVLAWDRWTVPAALPERTVIQFTAAEFKDRLDANTATDYIKSGGVIQGKNTADTLMTQLEISKQTAESIACKISNNLTRHNNKALFAQGIILATMLHDFELSGQRWKYSYGEINNVMAVNLTPPPGQIHELGNKIDQINSQGAFAFDRRYISDIDISIMSLLSSGTGGIETDGGALNHIFQSFEFGNPKFAVYGKGLTRDNFNLRPVTSHQILTFLKSMAKNMNMKSDYVEGALLATRIMNGQAKANGVTEVFYGCTLECKKYEMPKPFAHNFLWRVINQEPKEKMNEHLQSDWEELEQMEMDEVQTTCALLAALMSAGVSTVLHKYNITGSCLIDIHAYEIRMPTVHPIIRALTDIHEQKDRAAMFCLMSAVVAQISGCNINSSAFTASPWCASYSWVDRGFRRNVYWMAVWKNKIPYLFDPIILGPYCHAMPAEWALSKPGMGIDLQNECVIRGAAEIIGWYATAGEKKYDENIAAGKPFLFVCYAPCVLNFILQHEPYNVREPFHLNYEIRQGTGSRILTTNILVDADLQPEMDMDMPHIIPGTLLSYDWESEQQMAPVIYATDLPHGSFMIFSSTAVKHSEYAGIDFERIVADPIAIPTSAVANLFGDMSIFEVKDKTSGSARKFKKSENLIWAQLWREYQGKSVNMKNE</sequence>
<feature type="region of interest" description="Disordered" evidence="2">
    <location>
        <begin position="107"/>
        <end position="138"/>
    </location>
</feature>
<feature type="compositionally biased region" description="Acidic residues" evidence="2">
    <location>
        <begin position="128"/>
        <end position="138"/>
    </location>
</feature>
<feature type="non-terminal residue" evidence="3">
    <location>
        <position position="1373"/>
    </location>
</feature>
<evidence type="ECO:0000256" key="2">
    <source>
        <dbReference type="SAM" id="MobiDB-lite"/>
    </source>
</evidence>